<reference evidence="2 3" key="1">
    <citation type="submission" date="2018-02" db="EMBL/GenBank/DDBJ databases">
        <title>The genomes of Aspergillus section Nigri reveals drivers in fungal speciation.</title>
        <authorList>
            <consortium name="DOE Joint Genome Institute"/>
            <person name="Vesth T.C."/>
            <person name="Nybo J."/>
            <person name="Theobald S."/>
            <person name="Brandl J."/>
            <person name="Frisvad J.C."/>
            <person name="Nielsen K.F."/>
            <person name="Lyhne E.K."/>
            <person name="Kogle M.E."/>
            <person name="Kuo A."/>
            <person name="Riley R."/>
            <person name="Clum A."/>
            <person name="Nolan M."/>
            <person name="Lipzen A."/>
            <person name="Salamov A."/>
            <person name="Henrissat B."/>
            <person name="Wiebenga A."/>
            <person name="De vries R.P."/>
            <person name="Grigoriev I.V."/>
            <person name="Mortensen U.H."/>
            <person name="Andersen M.R."/>
            <person name="Baker S.E."/>
        </authorList>
    </citation>
    <scope>NUCLEOTIDE SEQUENCE [LARGE SCALE GENOMIC DNA]</scope>
    <source>
        <strain evidence="2 3">CBS 114.80</strain>
    </source>
</reference>
<dbReference type="AlphaFoldDB" id="A0A2V5I7B2"/>
<feature type="compositionally biased region" description="Acidic residues" evidence="1">
    <location>
        <begin position="154"/>
        <end position="166"/>
    </location>
</feature>
<evidence type="ECO:0000256" key="1">
    <source>
        <dbReference type="SAM" id="MobiDB-lite"/>
    </source>
</evidence>
<evidence type="ECO:0000313" key="2">
    <source>
        <dbReference type="EMBL" id="PYI32579.1"/>
    </source>
</evidence>
<name>A0A2V5I7B2_9EURO</name>
<proteinExistence type="predicted"/>
<evidence type="ECO:0000313" key="3">
    <source>
        <dbReference type="Proteomes" id="UP000248817"/>
    </source>
</evidence>
<sequence>MSRYGPSGSFDPDRWGIERVDPARKILQDTLKEHWTVFLQEVARKTPMDRIIPITANLGAFMTIWYNQQMVQQLPAANIDIENNVVFTPRVARVRAPRPNRAAAASRTGHGSIANPLDPGTPCPVNSDSALAADLSLFSLDPELRTSSRTPLLDDTDDTDADDDLETPPSQRKDGDYKPGTPTNPFEDPDSFPGKSDENIVNTLMISFANIVTFCVPEVKGHWTQERKGFKVVNEAKSKLYEARTDGHFSLYGAEHSKVIIEVKPMDRSNCPRVRMQETAQMAAWIHAERDIETTSPAKRQRFRRLLISQNRLQIFLIVAEYDAEYVDYVTNPKRKEECKSFLRMHEFGPWDIVNSKEVGDIAAIILAVTLQFSKGRDLHPTT</sequence>
<keyword evidence="3" id="KW-1185">Reference proteome</keyword>
<feature type="region of interest" description="Disordered" evidence="1">
    <location>
        <begin position="97"/>
        <end position="125"/>
    </location>
</feature>
<accession>A0A2V5I7B2</accession>
<organism evidence="2 3">
    <name type="scientific">Aspergillus indologenus CBS 114.80</name>
    <dbReference type="NCBI Taxonomy" id="1450541"/>
    <lineage>
        <taxon>Eukaryota</taxon>
        <taxon>Fungi</taxon>
        <taxon>Dikarya</taxon>
        <taxon>Ascomycota</taxon>
        <taxon>Pezizomycotina</taxon>
        <taxon>Eurotiomycetes</taxon>
        <taxon>Eurotiomycetidae</taxon>
        <taxon>Eurotiales</taxon>
        <taxon>Aspergillaceae</taxon>
        <taxon>Aspergillus</taxon>
        <taxon>Aspergillus subgen. Circumdati</taxon>
    </lineage>
</organism>
<protein>
    <submittedName>
        <fullName evidence="2">Uncharacterized protein</fullName>
    </submittedName>
</protein>
<dbReference type="EMBL" id="KZ825491">
    <property type="protein sequence ID" value="PYI32579.1"/>
    <property type="molecule type" value="Genomic_DNA"/>
</dbReference>
<gene>
    <name evidence="2" type="ORF">BP00DRAFT_424761</name>
</gene>
<feature type="region of interest" description="Disordered" evidence="1">
    <location>
        <begin position="146"/>
        <end position="196"/>
    </location>
</feature>
<dbReference type="Proteomes" id="UP000248817">
    <property type="component" value="Unassembled WGS sequence"/>
</dbReference>